<dbReference type="InterPro" id="IPR010610">
    <property type="entry name" value="EryCIII-like_C"/>
</dbReference>
<dbReference type="AlphaFoldDB" id="A0A543CTN1"/>
<keyword evidence="3" id="KW-0808">Transferase</keyword>
<evidence type="ECO:0000259" key="2">
    <source>
        <dbReference type="Pfam" id="PF06722"/>
    </source>
</evidence>
<organism evidence="3 4">
    <name type="scientific">Actinoallomurus bryophytorum</name>
    <dbReference type="NCBI Taxonomy" id="1490222"/>
    <lineage>
        <taxon>Bacteria</taxon>
        <taxon>Bacillati</taxon>
        <taxon>Actinomycetota</taxon>
        <taxon>Actinomycetes</taxon>
        <taxon>Streptosporangiales</taxon>
        <taxon>Thermomonosporaceae</taxon>
        <taxon>Actinoallomurus</taxon>
    </lineage>
</organism>
<dbReference type="SUPFAM" id="SSF53756">
    <property type="entry name" value="UDP-Glycosyltransferase/glycogen phosphorylase"/>
    <property type="match status" value="1"/>
</dbReference>
<dbReference type="Gene3D" id="3.40.50.2000">
    <property type="entry name" value="Glycogen Phosphorylase B"/>
    <property type="match status" value="2"/>
</dbReference>
<dbReference type="PANTHER" id="PTHR48050:SF13">
    <property type="entry name" value="STEROL 3-BETA-GLUCOSYLTRANSFERASE UGT80A2"/>
    <property type="match status" value="1"/>
</dbReference>
<dbReference type="Pfam" id="PF03033">
    <property type="entry name" value="Glyco_transf_28"/>
    <property type="match status" value="1"/>
</dbReference>
<proteinExistence type="predicted"/>
<accession>A0A543CTN1</accession>
<gene>
    <name evidence="3" type="ORF">FB559_6175</name>
</gene>
<protein>
    <submittedName>
        <fullName evidence="3">UDP:flavonoid glycosyltransferase YjiC (YdhE family)</fullName>
    </submittedName>
</protein>
<feature type="domain" description="Erythromycin biosynthesis protein CIII-like C-terminal" evidence="2">
    <location>
        <begin position="309"/>
        <end position="402"/>
    </location>
</feature>
<sequence length="425" mass="45206">MHREHMAGRVVIFAGGSRGDIQPCSALGRALADRGHTVRLIASGVYAPLAAGLEFAPLSVDPAHVLQTEEGQAWLAGGRNPLRFVTGFKRILGPIVERILAETLDACAGADLILYPTLGFVGHHIAEHLGIAEALIHFQPSRTTRAFPHPLMRHAFGANRLSFGAVDQLGWQLLRPFVNPWRRDVLGLPKLPLRGPMHRVRDVTVLCCFSEVVVPRPADWPSNVHLTGYWFLDEPAWTPSTALTEFLAAGPPPVYVGFGSMVPRDPEETFQVVRSALRRAGLRGVLTGGACRETGRLTASAASAATADDALFLVEDVPHSWLFPRVAAVVHHGGAGTTAAGLRAGTPTVVCPFFGDQLFWGERVAALGAGPPPLPVKGLDASTLAARVSAGVGDPGIRTRAAAAGRRIRAEDGIGRACAILEPMT</sequence>
<dbReference type="InterPro" id="IPR004276">
    <property type="entry name" value="GlycoTrans_28_N"/>
</dbReference>
<dbReference type="PANTHER" id="PTHR48050">
    <property type="entry name" value="STEROL 3-BETA-GLUCOSYLTRANSFERASE"/>
    <property type="match status" value="1"/>
</dbReference>
<comment type="caution">
    <text evidence="3">The sequence shown here is derived from an EMBL/GenBank/DDBJ whole genome shotgun (WGS) entry which is preliminary data.</text>
</comment>
<dbReference type="GO" id="GO:0016758">
    <property type="term" value="F:hexosyltransferase activity"/>
    <property type="evidence" value="ECO:0007669"/>
    <property type="project" value="InterPro"/>
</dbReference>
<keyword evidence="4" id="KW-1185">Reference proteome</keyword>
<evidence type="ECO:0000313" key="3">
    <source>
        <dbReference type="EMBL" id="TQM00462.1"/>
    </source>
</evidence>
<dbReference type="GO" id="GO:0033072">
    <property type="term" value="P:vancomycin biosynthetic process"/>
    <property type="evidence" value="ECO:0007669"/>
    <property type="project" value="UniProtKB-ARBA"/>
</dbReference>
<dbReference type="InterPro" id="IPR002213">
    <property type="entry name" value="UDP_glucos_trans"/>
</dbReference>
<dbReference type="CDD" id="cd03784">
    <property type="entry name" value="GT1_Gtf-like"/>
    <property type="match status" value="1"/>
</dbReference>
<dbReference type="GO" id="GO:0008194">
    <property type="term" value="F:UDP-glycosyltransferase activity"/>
    <property type="evidence" value="ECO:0007669"/>
    <property type="project" value="InterPro"/>
</dbReference>
<dbReference type="EMBL" id="VFOZ01000001">
    <property type="protein sequence ID" value="TQM00462.1"/>
    <property type="molecule type" value="Genomic_DNA"/>
</dbReference>
<dbReference type="Pfam" id="PF06722">
    <property type="entry name" value="EryCIII-like_C"/>
    <property type="match status" value="1"/>
</dbReference>
<dbReference type="FunFam" id="3.40.50.2000:FF:000009">
    <property type="entry name" value="Sterol 3-beta-glucosyltransferase UGT80A2"/>
    <property type="match status" value="1"/>
</dbReference>
<dbReference type="GO" id="GO:0005975">
    <property type="term" value="P:carbohydrate metabolic process"/>
    <property type="evidence" value="ECO:0007669"/>
    <property type="project" value="InterPro"/>
</dbReference>
<feature type="domain" description="Glycosyltransferase family 28 N-terminal" evidence="1">
    <location>
        <begin position="10"/>
        <end position="146"/>
    </location>
</feature>
<dbReference type="Proteomes" id="UP000316096">
    <property type="component" value="Unassembled WGS sequence"/>
</dbReference>
<evidence type="ECO:0000313" key="4">
    <source>
        <dbReference type="Proteomes" id="UP000316096"/>
    </source>
</evidence>
<dbReference type="InterPro" id="IPR050426">
    <property type="entry name" value="Glycosyltransferase_28"/>
</dbReference>
<name>A0A543CTN1_9ACTN</name>
<reference evidence="3 4" key="1">
    <citation type="submission" date="2019-06" db="EMBL/GenBank/DDBJ databases">
        <title>Sequencing the genomes of 1000 actinobacteria strains.</title>
        <authorList>
            <person name="Klenk H.-P."/>
        </authorList>
    </citation>
    <scope>NUCLEOTIDE SEQUENCE [LARGE SCALE GENOMIC DNA]</scope>
    <source>
        <strain evidence="3 4">DSM 102200</strain>
    </source>
</reference>
<evidence type="ECO:0000259" key="1">
    <source>
        <dbReference type="Pfam" id="PF03033"/>
    </source>
</evidence>